<reference evidence="1" key="1">
    <citation type="journal article" date="2019" name="Sci. Rep.">
        <title>Draft genome of Tanacetum cinerariifolium, the natural source of mosquito coil.</title>
        <authorList>
            <person name="Yamashiro T."/>
            <person name="Shiraishi A."/>
            <person name="Satake H."/>
            <person name="Nakayama K."/>
        </authorList>
    </citation>
    <scope>NUCLEOTIDE SEQUENCE</scope>
</reference>
<dbReference type="AlphaFoldDB" id="A0A699XQ29"/>
<proteinExistence type="predicted"/>
<name>A0A699XQ29_TANCI</name>
<evidence type="ECO:0000313" key="1">
    <source>
        <dbReference type="EMBL" id="GFD59996.1"/>
    </source>
</evidence>
<accession>A0A699XQ29</accession>
<organism evidence="1">
    <name type="scientific">Tanacetum cinerariifolium</name>
    <name type="common">Dalmatian daisy</name>
    <name type="synonym">Chrysanthemum cinerariifolium</name>
    <dbReference type="NCBI Taxonomy" id="118510"/>
    <lineage>
        <taxon>Eukaryota</taxon>
        <taxon>Viridiplantae</taxon>
        <taxon>Streptophyta</taxon>
        <taxon>Embryophyta</taxon>
        <taxon>Tracheophyta</taxon>
        <taxon>Spermatophyta</taxon>
        <taxon>Magnoliopsida</taxon>
        <taxon>eudicotyledons</taxon>
        <taxon>Gunneridae</taxon>
        <taxon>Pentapetalae</taxon>
        <taxon>asterids</taxon>
        <taxon>campanulids</taxon>
        <taxon>Asterales</taxon>
        <taxon>Asteraceae</taxon>
        <taxon>Asteroideae</taxon>
        <taxon>Anthemideae</taxon>
        <taxon>Anthemidinae</taxon>
        <taxon>Tanacetum</taxon>
    </lineage>
</organism>
<protein>
    <submittedName>
        <fullName evidence="1">Uncharacterized protein</fullName>
    </submittedName>
</protein>
<dbReference type="EMBL" id="BKCJ011872151">
    <property type="protein sequence ID" value="GFD59996.1"/>
    <property type="molecule type" value="Genomic_DNA"/>
</dbReference>
<sequence length="62" mass="6380">GVSGEAGVAHRDGQLLAELARDTEHLALAGEVQTVAGFDFHGGHAVLEQLLQTALGAGEQIF</sequence>
<feature type="non-terminal residue" evidence="1">
    <location>
        <position position="62"/>
    </location>
</feature>
<comment type="caution">
    <text evidence="1">The sequence shown here is derived from an EMBL/GenBank/DDBJ whole genome shotgun (WGS) entry which is preliminary data.</text>
</comment>
<feature type="non-terminal residue" evidence="1">
    <location>
        <position position="1"/>
    </location>
</feature>
<gene>
    <name evidence="1" type="ORF">Tci_931965</name>
</gene>